<gene>
    <name evidence="1" type="ORF">P343_12650</name>
</gene>
<proteinExistence type="predicted"/>
<dbReference type="OrthoDB" id="2048198at2"/>
<sequence length="146" mass="16628">MPTPQWITADFYNGTYGGTPIQDDKFNAIACAAERTVDQITQFKLSQKDFSTWPTFIQNKILMAISAQMEYFYEIGAHSEAGMQTVQSASIGGFHYQMPTSDQSTRTQLQSDVARQYLEPTGLMYAGLEIRDRTWTGRYGYGWNYD</sequence>
<dbReference type="EMBL" id="AWTC01000013">
    <property type="protein sequence ID" value="EST11261.1"/>
    <property type="molecule type" value="Genomic_DNA"/>
</dbReference>
<organism evidence="1 2">
    <name type="scientific">Sporolactobacillus laevolacticus DSM 442</name>
    <dbReference type="NCBI Taxonomy" id="1395513"/>
    <lineage>
        <taxon>Bacteria</taxon>
        <taxon>Bacillati</taxon>
        <taxon>Bacillota</taxon>
        <taxon>Bacilli</taxon>
        <taxon>Bacillales</taxon>
        <taxon>Sporolactobacillaceae</taxon>
        <taxon>Sporolactobacillus</taxon>
    </lineage>
</organism>
<dbReference type="PATRIC" id="fig|1395513.3.peg.2567"/>
<name>V6IXA9_9BACL</name>
<protein>
    <submittedName>
        <fullName evidence="1">Uncharacterized protein</fullName>
    </submittedName>
</protein>
<dbReference type="STRING" id="1395513.P343_12650"/>
<dbReference type="RefSeq" id="WP_023510771.1">
    <property type="nucleotide sequence ID" value="NZ_AWTC01000013.1"/>
</dbReference>
<dbReference type="AlphaFoldDB" id="V6IXA9"/>
<comment type="caution">
    <text evidence="1">The sequence shown here is derived from an EMBL/GenBank/DDBJ whole genome shotgun (WGS) entry which is preliminary data.</text>
</comment>
<keyword evidence="2" id="KW-1185">Reference proteome</keyword>
<evidence type="ECO:0000313" key="1">
    <source>
        <dbReference type="EMBL" id="EST11261.1"/>
    </source>
</evidence>
<reference evidence="1 2" key="1">
    <citation type="journal article" date="2013" name="Genome Announc.">
        <title>Genome Sequence of Sporolactobacillus laevolacticus DSM442, an Efficient Polymer-Grade D-Lactate Producer from Agricultural Waste Cottonseed as a Nitrogen Source.</title>
        <authorList>
            <person name="Wang H."/>
            <person name="Wang L."/>
            <person name="Ju J."/>
            <person name="Yu B."/>
            <person name="Ma Y."/>
        </authorList>
    </citation>
    <scope>NUCLEOTIDE SEQUENCE [LARGE SCALE GENOMIC DNA]</scope>
    <source>
        <strain evidence="1 2">DSM 442</strain>
    </source>
</reference>
<accession>V6IXA9</accession>
<dbReference type="Proteomes" id="UP000018296">
    <property type="component" value="Unassembled WGS sequence"/>
</dbReference>
<evidence type="ECO:0000313" key="2">
    <source>
        <dbReference type="Proteomes" id="UP000018296"/>
    </source>
</evidence>